<keyword evidence="1" id="KW-0678">Repressor</keyword>
<dbReference type="GO" id="GO:0003700">
    <property type="term" value="F:DNA-binding transcription factor activity"/>
    <property type="evidence" value="ECO:0007669"/>
    <property type="project" value="TreeGrafter"/>
</dbReference>
<dbReference type="InterPro" id="IPR046335">
    <property type="entry name" value="LacI/GalR-like_sensor"/>
</dbReference>
<dbReference type="PANTHER" id="PTHR30146">
    <property type="entry name" value="LACI-RELATED TRANSCRIPTIONAL REPRESSOR"/>
    <property type="match status" value="1"/>
</dbReference>
<dbReference type="SMART" id="SM00354">
    <property type="entry name" value="HTH_LACI"/>
    <property type="match status" value="1"/>
</dbReference>
<dbReference type="PANTHER" id="PTHR30146:SF148">
    <property type="entry name" value="HTH-TYPE TRANSCRIPTIONAL REPRESSOR PURR-RELATED"/>
    <property type="match status" value="1"/>
</dbReference>
<dbReference type="RefSeq" id="WP_170127274.1">
    <property type="nucleotide sequence ID" value="NZ_PVZF01000007.1"/>
</dbReference>
<dbReference type="EMBL" id="PVZF01000007">
    <property type="protein sequence ID" value="PRY13931.1"/>
    <property type="molecule type" value="Genomic_DNA"/>
</dbReference>
<protein>
    <submittedName>
        <fullName evidence="6">LacI family transcriptional regulator</fullName>
    </submittedName>
</protein>
<dbReference type="Gene3D" id="3.40.50.2300">
    <property type="match status" value="2"/>
</dbReference>
<keyword evidence="4" id="KW-0804">Transcription</keyword>
<dbReference type="GO" id="GO:0000976">
    <property type="term" value="F:transcription cis-regulatory region binding"/>
    <property type="evidence" value="ECO:0007669"/>
    <property type="project" value="TreeGrafter"/>
</dbReference>
<dbReference type="InterPro" id="IPR028082">
    <property type="entry name" value="Peripla_BP_I"/>
</dbReference>
<keyword evidence="7" id="KW-1185">Reference proteome</keyword>
<evidence type="ECO:0000259" key="5">
    <source>
        <dbReference type="PROSITE" id="PS50932"/>
    </source>
</evidence>
<evidence type="ECO:0000256" key="4">
    <source>
        <dbReference type="ARBA" id="ARBA00023163"/>
    </source>
</evidence>
<evidence type="ECO:0000313" key="6">
    <source>
        <dbReference type="EMBL" id="PRY13931.1"/>
    </source>
</evidence>
<dbReference type="Proteomes" id="UP000238083">
    <property type="component" value="Unassembled WGS sequence"/>
</dbReference>
<keyword evidence="3" id="KW-0238">DNA-binding</keyword>
<dbReference type="Gene3D" id="1.10.260.40">
    <property type="entry name" value="lambda repressor-like DNA-binding domains"/>
    <property type="match status" value="1"/>
</dbReference>
<evidence type="ECO:0000313" key="7">
    <source>
        <dbReference type="Proteomes" id="UP000238083"/>
    </source>
</evidence>
<keyword evidence="2" id="KW-0805">Transcription regulation</keyword>
<sequence length="342" mass="36361">MPNTRDGRPSQRDIARVAQVSQAAVSLVLTGKATERGIAPATQAKIKEAMAALGYVPNAAARSLRGGRNGLLGVHTFERIFPVAPDDYYHEFLVGIEEQAVAAGQDLVLFASTQRQDGTRSVYNAGANRLRLADGAVVLGRERDEDELERLAAEGFPYVLIGNRSGAVHPMPYVAADYVAAVAETLEALQAAGHRDLAYVGLDQRSRPQAERLDAYGTLLAATGLSSSEPLLVPHGGVGPEWVRDQRATAFVVESPQHGEEVLELLADLGRDVPGDVSVVLLDVPRADHLAAHVSHVGVARRTMGAAAVRVLLGLLDGDLPRTHVEVVPCTPLRGSTIAPPR</sequence>
<feature type="domain" description="HTH lacI-type" evidence="5">
    <location>
        <begin position="9"/>
        <end position="66"/>
    </location>
</feature>
<dbReference type="Pfam" id="PF13377">
    <property type="entry name" value="Peripla_BP_3"/>
    <property type="match status" value="1"/>
</dbReference>
<gene>
    <name evidence="6" type="ORF">CLV37_10749</name>
</gene>
<dbReference type="SUPFAM" id="SSF47413">
    <property type="entry name" value="lambda repressor-like DNA-binding domains"/>
    <property type="match status" value="1"/>
</dbReference>
<evidence type="ECO:0000256" key="2">
    <source>
        <dbReference type="ARBA" id="ARBA00023015"/>
    </source>
</evidence>
<dbReference type="Pfam" id="PF00356">
    <property type="entry name" value="LacI"/>
    <property type="match status" value="1"/>
</dbReference>
<dbReference type="InterPro" id="IPR010982">
    <property type="entry name" value="Lambda_DNA-bd_dom_sf"/>
</dbReference>
<reference evidence="6 7" key="1">
    <citation type="submission" date="2018-03" db="EMBL/GenBank/DDBJ databases">
        <title>Genomic Encyclopedia of Archaeal and Bacterial Type Strains, Phase II (KMG-II): from individual species to whole genera.</title>
        <authorList>
            <person name="Goeker M."/>
        </authorList>
    </citation>
    <scope>NUCLEOTIDE SEQUENCE [LARGE SCALE GENOMIC DNA]</scope>
    <source>
        <strain evidence="6 7">DSM 19711</strain>
    </source>
</reference>
<dbReference type="SUPFAM" id="SSF53822">
    <property type="entry name" value="Periplasmic binding protein-like I"/>
    <property type="match status" value="1"/>
</dbReference>
<dbReference type="PROSITE" id="PS50932">
    <property type="entry name" value="HTH_LACI_2"/>
    <property type="match status" value="1"/>
</dbReference>
<dbReference type="AlphaFoldDB" id="A0A2T0R2C6"/>
<name>A0A2T0R2C6_9ACTN</name>
<dbReference type="InterPro" id="IPR000843">
    <property type="entry name" value="HTH_LacI"/>
</dbReference>
<evidence type="ECO:0000256" key="3">
    <source>
        <dbReference type="ARBA" id="ARBA00023125"/>
    </source>
</evidence>
<organism evidence="6 7">
    <name type="scientific">Kineococcus rhizosphaerae</name>
    <dbReference type="NCBI Taxonomy" id="559628"/>
    <lineage>
        <taxon>Bacteria</taxon>
        <taxon>Bacillati</taxon>
        <taxon>Actinomycetota</taxon>
        <taxon>Actinomycetes</taxon>
        <taxon>Kineosporiales</taxon>
        <taxon>Kineosporiaceae</taxon>
        <taxon>Kineococcus</taxon>
    </lineage>
</organism>
<dbReference type="CDD" id="cd01392">
    <property type="entry name" value="HTH_LacI"/>
    <property type="match status" value="1"/>
</dbReference>
<comment type="caution">
    <text evidence="6">The sequence shown here is derived from an EMBL/GenBank/DDBJ whole genome shotgun (WGS) entry which is preliminary data.</text>
</comment>
<accession>A0A2T0R2C6</accession>
<proteinExistence type="predicted"/>
<evidence type="ECO:0000256" key="1">
    <source>
        <dbReference type="ARBA" id="ARBA00022491"/>
    </source>
</evidence>